<dbReference type="AlphaFoldDB" id="A0A089ZCG3"/>
<dbReference type="Proteomes" id="UP000029661">
    <property type="component" value="Chromosome"/>
</dbReference>
<dbReference type="GeneID" id="24792829"/>
<dbReference type="OrthoDB" id="380194at2157"/>
<evidence type="ECO:0000313" key="1">
    <source>
        <dbReference type="EMBL" id="AIS32476.1"/>
    </source>
</evidence>
<dbReference type="STRING" id="2162.BRM9_1664"/>
<dbReference type="EMBL" id="CP006933">
    <property type="protein sequence ID" value="AIS32476.1"/>
    <property type="molecule type" value="Genomic_DNA"/>
</dbReference>
<reference evidence="1 2" key="1">
    <citation type="submission" date="2013-12" db="EMBL/GenBank/DDBJ databases">
        <title>The complete genome sequence of Methanobacterium sp. BRM9.</title>
        <authorList>
            <consortium name="Pastoral Greenhouse Gas Research Consortium"/>
            <person name="Kelly W.J."/>
            <person name="Leahy S.C."/>
            <person name="Perry R."/>
            <person name="Li D."/>
            <person name="Altermann E."/>
            <person name="Lambie S.C."/>
            <person name="Attwood G.T."/>
        </authorList>
    </citation>
    <scope>NUCLEOTIDE SEQUENCE [LARGE SCALE GENOMIC DNA]</scope>
    <source>
        <strain evidence="1 2">BRM9</strain>
    </source>
</reference>
<gene>
    <name evidence="1" type="ORF">BRM9_1664</name>
</gene>
<proteinExistence type="predicted"/>
<name>A0A089ZCG3_METFO</name>
<organism evidence="1 2">
    <name type="scientific">Methanobacterium formicicum</name>
    <dbReference type="NCBI Taxonomy" id="2162"/>
    <lineage>
        <taxon>Archaea</taxon>
        <taxon>Methanobacteriati</taxon>
        <taxon>Methanobacteriota</taxon>
        <taxon>Methanomada group</taxon>
        <taxon>Methanobacteria</taxon>
        <taxon>Methanobacteriales</taxon>
        <taxon>Methanobacteriaceae</taxon>
        <taxon>Methanobacterium</taxon>
    </lineage>
</organism>
<sequence>MTTKNTLTPSLTEMIKKDMVRGYRNENGEKVYPKLTEAADWYNVSYDGLKQKARKWNWKQRREDYKRKVSLKVAEKKENEEISDLEAEEIIVDNIKFNNAATLLRRAATKEIQKILDGDQILKVLDDGTIIKGVKSAGYQLMNLGKALESAQKISKIAAGEPSEITKNETDVRSEGKYTVTRSIICSEDHINHEIEVLNAASKAQGCNK</sequence>
<evidence type="ECO:0000313" key="2">
    <source>
        <dbReference type="Proteomes" id="UP000029661"/>
    </source>
</evidence>
<accession>A0A089ZCG3</accession>
<dbReference type="KEGG" id="mfc:BRM9_1664"/>
<dbReference type="RefSeq" id="WP_048085429.1">
    <property type="nucleotide sequence ID" value="NZ_CP006933.1"/>
</dbReference>
<protein>
    <submittedName>
        <fullName evidence="1">Uncharacterized protein</fullName>
    </submittedName>
</protein>